<evidence type="ECO:0000259" key="1">
    <source>
        <dbReference type="Pfam" id="PF07993"/>
    </source>
</evidence>
<sequence>MILLTGGTGFLGGAFYLDAVRNGNGADYMLLVRGADEAACRARLATNLNRHSDRETADAAARLCQILPGDLQSLATSTDPRLDQVTKIVHIAADTSFDSRQSVWEINVDGTLALAGRARKMKHLQRFLHIGTAFCCGEAPHMQMVKEAPAASHTAPHIAEYTRSKAATEHALAAAFQDLPIVVARPSIVVGHTKLGVRPSASIFWYYRLIDRTGLLPCTPDGFIDIIPVDWATARLHDLLNKPDLKHKLYHVSAGEGARTTWTEFEKGFAAHGHEGQRPYTRFDHKGPEGWKPFDAAFRAAFPERTLLNRTMAVGARKYHRFIAQDIAFDNSRLLAEGFAPPPRFIDYLGTCLASSDATIGEQFVDDASSFEFDEALMAAPVAA</sequence>
<dbReference type="OrthoDB" id="5377001at2"/>
<gene>
    <name evidence="2" type="ORF">EJ913_21465</name>
</gene>
<accession>A0A433J433</accession>
<dbReference type="PANTHER" id="PTHR11011">
    <property type="entry name" value="MALE STERILITY PROTEIN 2-RELATED"/>
    <property type="match status" value="1"/>
</dbReference>
<keyword evidence="3" id="KW-1185">Reference proteome</keyword>
<comment type="caution">
    <text evidence="2">The sequence shown here is derived from an EMBL/GenBank/DDBJ whole genome shotgun (WGS) entry which is preliminary data.</text>
</comment>
<feature type="domain" description="Thioester reductase (TE)" evidence="1">
    <location>
        <begin position="4"/>
        <end position="232"/>
    </location>
</feature>
<evidence type="ECO:0000313" key="3">
    <source>
        <dbReference type="Proteomes" id="UP000280346"/>
    </source>
</evidence>
<dbReference type="SUPFAM" id="SSF51735">
    <property type="entry name" value="NAD(P)-binding Rossmann-fold domains"/>
    <property type="match status" value="1"/>
</dbReference>
<dbReference type="Gene3D" id="3.40.50.720">
    <property type="entry name" value="NAD(P)-binding Rossmann-like Domain"/>
    <property type="match status" value="1"/>
</dbReference>
<organism evidence="2 3">
    <name type="scientific">Azospirillum doebereinerae</name>
    <dbReference type="NCBI Taxonomy" id="92933"/>
    <lineage>
        <taxon>Bacteria</taxon>
        <taxon>Pseudomonadati</taxon>
        <taxon>Pseudomonadota</taxon>
        <taxon>Alphaproteobacteria</taxon>
        <taxon>Rhodospirillales</taxon>
        <taxon>Azospirillaceae</taxon>
        <taxon>Azospirillum</taxon>
    </lineage>
</organism>
<protein>
    <submittedName>
        <fullName evidence="2">NAD-dependent epimerase/dehydratase family protein</fullName>
    </submittedName>
</protein>
<dbReference type="GO" id="GO:0080019">
    <property type="term" value="F:alcohol-forming very long-chain fatty acyl-CoA reductase activity"/>
    <property type="evidence" value="ECO:0007669"/>
    <property type="project" value="InterPro"/>
</dbReference>
<proteinExistence type="predicted"/>
<dbReference type="InterPro" id="IPR013120">
    <property type="entry name" value="FAR_NAD-bd"/>
</dbReference>
<dbReference type="EMBL" id="RZIJ01000019">
    <property type="protein sequence ID" value="RUQ66760.1"/>
    <property type="molecule type" value="Genomic_DNA"/>
</dbReference>
<dbReference type="Proteomes" id="UP000280346">
    <property type="component" value="Unassembled WGS sequence"/>
</dbReference>
<dbReference type="AlphaFoldDB" id="A0A433J433"/>
<dbReference type="Pfam" id="PF07993">
    <property type="entry name" value="NAD_binding_4"/>
    <property type="match status" value="1"/>
</dbReference>
<dbReference type="InterPro" id="IPR026055">
    <property type="entry name" value="FAR"/>
</dbReference>
<dbReference type="PANTHER" id="PTHR11011:SF45">
    <property type="entry name" value="FATTY ACYL-COA REDUCTASE CG8306-RELATED"/>
    <property type="match status" value="1"/>
</dbReference>
<dbReference type="RefSeq" id="WP_127001696.1">
    <property type="nucleotide sequence ID" value="NZ_JBNPXW010000016.1"/>
</dbReference>
<dbReference type="GO" id="GO:0035336">
    <property type="term" value="P:long-chain fatty-acyl-CoA metabolic process"/>
    <property type="evidence" value="ECO:0007669"/>
    <property type="project" value="TreeGrafter"/>
</dbReference>
<reference evidence="2 3" key="1">
    <citation type="submission" date="2018-12" db="EMBL/GenBank/DDBJ databases">
        <authorList>
            <person name="Yang Y."/>
        </authorList>
    </citation>
    <scope>NUCLEOTIDE SEQUENCE [LARGE SCALE GENOMIC DNA]</scope>
    <source>
        <strain evidence="2 3">GSF71</strain>
    </source>
</reference>
<name>A0A433J433_9PROT</name>
<evidence type="ECO:0000313" key="2">
    <source>
        <dbReference type="EMBL" id="RUQ66760.1"/>
    </source>
</evidence>
<dbReference type="InterPro" id="IPR036291">
    <property type="entry name" value="NAD(P)-bd_dom_sf"/>
</dbReference>